<dbReference type="InterPro" id="IPR049512">
    <property type="entry name" value="DJR-like_dom"/>
</dbReference>
<evidence type="ECO:0000256" key="1">
    <source>
        <dbReference type="SAM" id="Coils"/>
    </source>
</evidence>
<gene>
    <name evidence="4" type="ORF">PHAECO_LOCUS2747</name>
</gene>
<accession>A0A9N9SD60</accession>
<name>A0A9N9SD60_PHACE</name>
<feature type="coiled-coil region" evidence="1">
    <location>
        <begin position="16"/>
        <end position="43"/>
    </location>
</feature>
<feature type="compositionally biased region" description="Polar residues" evidence="2">
    <location>
        <begin position="117"/>
        <end position="144"/>
    </location>
</feature>
<evidence type="ECO:0000256" key="2">
    <source>
        <dbReference type="SAM" id="MobiDB-lite"/>
    </source>
</evidence>
<evidence type="ECO:0000259" key="3">
    <source>
        <dbReference type="Pfam" id="PF21738"/>
    </source>
</evidence>
<feature type="domain" description="Double jelly roll-like" evidence="3">
    <location>
        <begin position="356"/>
        <end position="561"/>
    </location>
</feature>
<feature type="compositionally biased region" description="Polar residues" evidence="2">
    <location>
        <begin position="68"/>
        <end position="98"/>
    </location>
</feature>
<dbReference type="Proteomes" id="UP001153737">
    <property type="component" value="Chromosome 11"/>
</dbReference>
<dbReference type="Pfam" id="PF21738">
    <property type="entry name" value="DJR-like_dom"/>
    <property type="match status" value="1"/>
</dbReference>
<protein>
    <recommendedName>
        <fullName evidence="3">Double jelly roll-like domain-containing protein</fullName>
    </recommendedName>
</protein>
<feature type="region of interest" description="Disordered" evidence="2">
    <location>
        <begin position="56"/>
        <end position="176"/>
    </location>
</feature>
<keyword evidence="5" id="KW-1185">Reference proteome</keyword>
<dbReference type="PANTHER" id="PTHR36159">
    <property type="entry name" value="PROTEIN CBG23766"/>
    <property type="match status" value="1"/>
</dbReference>
<dbReference type="EMBL" id="OU896717">
    <property type="protein sequence ID" value="CAG9814733.1"/>
    <property type="molecule type" value="Genomic_DNA"/>
</dbReference>
<reference evidence="4" key="2">
    <citation type="submission" date="2022-10" db="EMBL/GenBank/DDBJ databases">
        <authorList>
            <consortium name="ENA_rothamsted_submissions"/>
            <consortium name="culmorum"/>
            <person name="King R."/>
        </authorList>
    </citation>
    <scope>NUCLEOTIDE SEQUENCE</scope>
</reference>
<evidence type="ECO:0000313" key="4">
    <source>
        <dbReference type="EMBL" id="CAG9814733.1"/>
    </source>
</evidence>
<sequence length="574" mass="65514">MNGYLTSHDGCSNLRCARANVELKAVSRENDILRNLVENLERRICDQEQINKLLSYNKNHSTHEKTPSDINTNSKSRRNTNIQKPLTQRLQPEEQTTPNDEDPNSKPSGSVRITEEPMSQQHQPSSSKSFSDVLKTISTNQDPNQCKKDNPAKSQAEVSVASRRTLPGQMNHQNNTRLSTSKVDDLKILKKEFSDVNETKFELLTLKGVFPYDYVDNVERLNESELPSIQNFYNKLNDTNISDENYAHAPKVWESFELKSLGEYSDLYMRTDILLLADVMENFRASSLKTYGLDPAWYYTMLGYPWDCMLKYTGCKLKIIRDIDMVMFVEQAIRGGVSVCCNRITETAVGAAVVPTKVQLEIENVELKVKRLFPNDQIKLQLLKAIKADTPILIPFRKWELHMLPSLTTGATNEIWAVKTSSFLESPRYVIVCFQTGHDLTKVNTDITIFNHANITNITLTLNGESYPKEKMQLAFDKGAFPQAYFNYTQFGYSYKNTSLHTPLLGYPEFANKQPLFVIDCSRRDESVKSSTVDVKLEIEASQGFPANTRAYCIIVHDNIIEHLPLSEIIKKWN</sequence>
<evidence type="ECO:0000313" key="5">
    <source>
        <dbReference type="Proteomes" id="UP001153737"/>
    </source>
</evidence>
<keyword evidence="1" id="KW-0175">Coiled coil</keyword>
<proteinExistence type="predicted"/>
<organism evidence="4 5">
    <name type="scientific">Phaedon cochleariae</name>
    <name type="common">Mustard beetle</name>
    <dbReference type="NCBI Taxonomy" id="80249"/>
    <lineage>
        <taxon>Eukaryota</taxon>
        <taxon>Metazoa</taxon>
        <taxon>Ecdysozoa</taxon>
        <taxon>Arthropoda</taxon>
        <taxon>Hexapoda</taxon>
        <taxon>Insecta</taxon>
        <taxon>Pterygota</taxon>
        <taxon>Neoptera</taxon>
        <taxon>Endopterygota</taxon>
        <taxon>Coleoptera</taxon>
        <taxon>Polyphaga</taxon>
        <taxon>Cucujiformia</taxon>
        <taxon>Chrysomeloidea</taxon>
        <taxon>Chrysomelidae</taxon>
        <taxon>Chrysomelinae</taxon>
        <taxon>Chrysomelini</taxon>
        <taxon>Phaedon</taxon>
    </lineage>
</organism>
<dbReference type="AlphaFoldDB" id="A0A9N9SD60"/>
<dbReference type="OrthoDB" id="414982at2759"/>
<dbReference type="PANTHER" id="PTHR36159:SF1">
    <property type="entry name" value="RETROVIRUS-RELATED POL POLYPROTEIN FROM TRANSPOSON 412-LIKE PROTEIN"/>
    <property type="match status" value="1"/>
</dbReference>
<reference evidence="4" key="1">
    <citation type="submission" date="2022-01" db="EMBL/GenBank/DDBJ databases">
        <authorList>
            <person name="King R."/>
        </authorList>
    </citation>
    <scope>NUCLEOTIDE SEQUENCE</scope>
</reference>